<gene>
    <name evidence="2" type="ORF">KP509_24G066600</name>
</gene>
<dbReference type="Proteomes" id="UP000825935">
    <property type="component" value="Chromosome 24"/>
</dbReference>
<evidence type="ECO:0000313" key="3">
    <source>
        <dbReference type="Proteomes" id="UP000825935"/>
    </source>
</evidence>
<evidence type="ECO:0000313" key="2">
    <source>
        <dbReference type="EMBL" id="KAH7300523.1"/>
    </source>
</evidence>
<keyword evidence="3" id="KW-1185">Reference proteome</keyword>
<feature type="chain" id="PRO_5035755244" evidence="1">
    <location>
        <begin position="28"/>
        <end position="91"/>
    </location>
</feature>
<evidence type="ECO:0000256" key="1">
    <source>
        <dbReference type="SAM" id="SignalP"/>
    </source>
</evidence>
<feature type="signal peptide" evidence="1">
    <location>
        <begin position="1"/>
        <end position="27"/>
    </location>
</feature>
<comment type="caution">
    <text evidence="2">The sequence shown here is derived from an EMBL/GenBank/DDBJ whole genome shotgun (WGS) entry which is preliminary data.</text>
</comment>
<keyword evidence="1" id="KW-0732">Signal</keyword>
<dbReference type="AlphaFoldDB" id="A0A8T2RYM9"/>
<proteinExistence type="predicted"/>
<sequence length="91" mass="10445">MLCSNPLMLKWTHQLWIHLLVFVIGYANSPTQGVQDRSGSFAVQVSPLEITFLNDRQSMVSVMREILQDGMNCNLLLEEEDKALYETRKDS</sequence>
<name>A0A8T2RYM9_CERRI</name>
<reference evidence="2" key="1">
    <citation type="submission" date="2021-08" db="EMBL/GenBank/DDBJ databases">
        <title>WGS assembly of Ceratopteris richardii.</title>
        <authorList>
            <person name="Marchant D.B."/>
            <person name="Chen G."/>
            <person name="Jenkins J."/>
            <person name="Shu S."/>
            <person name="Leebens-Mack J."/>
            <person name="Grimwood J."/>
            <person name="Schmutz J."/>
            <person name="Soltis P."/>
            <person name="Soltis D."/>
            <person name="Chen Z.-H."/>
        </authorList>
    </citation>
    <scope>NUCLEOTIDE SEQUENCE</scope>
    <source>
        <strain evidence="2">Whitten #5841</strain>
        <tissue evidence="2">Leaf</tissue>
    </source>
</reference>
<dbReference type="EMBL" id="CM035429">
    <property type="protein sequence ID" value="KAH7300523.1"/>
    <property type="molecule type" value="Genomic_DNA"/>
</dbReference>
<accession>A0A8T2RYM9</accession>
<organism evidence="2 3">
    <name type="scientific">Ceratopteris richardii</name>
    <name type="common">Triangle waterfern</name>
    <dbReference type="NCBI Taxonomy" id="49495"/>
    <lineage>
        <taxon>Eukaryota</taxon>
        <taxon>Viridiplantae</taxon>
        <taxon>Streptophyta</taxon>
        <taxon>Embryophyta</taxon>
        <taxon>Tracheophyta</taxon>
        <taxon>Polypodiopsida</taxon>
        <taxon>Polypodiidae</taxon>
        <taxon>Polypodiales</taxon>
        <taxon>Pteridineae</taxon>
        <taxon>Pteridaceae</taxon>
        <taxon>Parkerioideae</taxon>
        <taxon>Ceratopteris</taxon>
    </lineage>
</organism>
<protein>
    <submittedName>
        <fullName evidence="2">Uncharacterized protein</fullName>
    </submittedName>
</protein>